<dbReference type="PANTHER" id="PTHR43575:SF1">
    <property type="entry name" value="PROTEIN ABCI7, CHLOROPLASTIC"/>
    <property type="match status" value="1"/>
</dbReference>
<dbReference type="PANTHER" id="PTHR43575">
    <property type="entry name" value="PROTEIN ABCI7, CHLOROPLASTIC"/>
    <property type="match status" value="1"/>
</dbReference>
<name>A0A3B0S8I5_9ZZZZ</name>
<dbReference type="InterPro" id="IPR055346">
    <property type="entry name" value="Fe-S_cluster_assembly_SufBD"/>
</dbReference>
<gene>
    <name evidence="2" type="ORF">MNBD_ALPHA05-524</name>
</gene>
<feature type="domain" description="SUF system FeS cluster assembly SufBD core" evidence="1">
    <location>
        <begin position="155"/>
        <end position="343"/>
    </location>
</feature>
<feature type="non-terminal residue" evidence="2">
    <location>
        <position position="343"/>
    </location>
</feature>
<dbReference type="EMBL" id="UOEH01000093">
    <property type="protein sequence ID" value="VAV92633.1"/>
    <property type="molecule type" value="Genomic_DNA"/>
</dbReference>
<accession>A0A3B0S8I5</accession>
<protein>
    <submittedName>
        <fullName evidence="2">Iron-sulfur cluster assembly protein SufD</fullName>
    </submittedName>
</protein>
<evidence type="ECO:0000313" key="2">
    <source>
        <dbReference type="EMBL" id="VAV92633.1"/>
    </source>
</evidence>
<dbReference type="SUPFAM" id="SSF101960">
    <property type="entry name" value="Stabilizer of iron transporter SufD"/>
    <property type="match status" value="1"/>
</dbReference>
<sequence>MSEALFNNPTPFEVDLQAAFAGRAKATGAQAAAFERFAKLGFPNRRLEGWKWSDFNGALRGLTPANDAEARGHIAASEFAALNPLEFRIINGRIELPQGELPDGLRYGVIDPVAAIPELERHAIATLNVAMTRKALGIEIGEDAPDRPILIRHINTHAAFAFAQTMMRVSVNARVRLIETYEGEGSGFYSHLFHMVVRDGAQFHRTVVHQTGADQIVNAVCAAKVDADAAFNQTSLSMGSRLSRHETIVHLWAQGGSAEINSAALLCDDRHSDFTTHVVHRAAHCRTRQIHKGVARDRARNIFQGKFKVERDAQKTDAKMTANALLLSDTAEANHKPELEIYA</sequence>
<dbReference type="Pfam" id="PF01458">
    <property type="entry name" value="SUFBD_core"/>
    <property type="match status" value="1"/>
</dbReference>
<dbReference type="InterPro" id="IPR000825">
    <property type="entry name" value="SUF_FeS_clus_asmbl_SufBD_core"/>
</dbReference>
<evidence type="ECO:0000259" key="1">
    <source>
        <dbReference type="Pfam" id="PF01458"/>
    </source>
</evidence>
<dbReference type="GO" id="GO:0016226">
    <property type="term" value="P:iron-sulfur cluster assembly"/>
    <property type="evidence" value="ECO:0007669"/>
    <property type="project" value="InterPro"/>
</dbReference>
<dbReference type="AlphaFoldDB" id="A0A3B0S8I5"/>
<dbReference type="InterPro" id="IPR037284">
    <property type="entry name" value="SUF_FeS_clus_asmbl_SufBD_sf"/>
</dbReference>
<proteinExistence type="predicted"/>
<organism evidence="2">
    <name type="scientific">hydrothermal vent metagenome</name>
    <dbReference type="NCBI Taxonomy" id="652676"/>
    <lineage>
        <taxon>unclassified sequences</taxon>
        <taxon>metagenomes</taxon>
        <taxon>ecological metagenomes</taxon>
    </lineage>
</organism>
<reference evidence="2" key="1">
    <citation type="submission" date="2018-06" db="EMBL/GenBank/DDBJ databases">
        <authorList>
            <person name="Zhirakovskaya E."/>
        </authorList>
    </citation>
    <scope>NUCLEOTIDE SEQUENCE</scope>
</reference>